<dbReference type="EMBL" id="JAUKTV010000006">
    <property type="protein sequence ID" value="KAK0736082.1"/>
    <property type="molecule type" value="Genomic_DNA"/>
</dbReference>
<evidence type="ECO:0000256" key="1">
    <source>
        <dbReference type="SAM" id="SignalP"/>
    </source>
</evidence>
<organism evidence="3 4">
    <name type="scientific">Apiosordaria backusii</name>
    <dbReference type="NCBI Taxonomy" id="314023"/>
    <lineage>
        <taxon>Eukaryota</taxon>
        <taxon>Fungi</taxon>
        <taxon>Dikarya</taxon>
        <taxon>Ascomycota</taxon>
        <taxon>Pezizomycotina</taxon>
        <taxon>Sordariomycetes</taxon>
        <taxon>Sordariomycetidae</taxon>
        <taxon>Sordariales</taxon>
        <taxon>Lasiosphaeriaceae</taxon>
        <taxon>Apiosordaria</taxon>
    </lineage>
</organism>
<proteinExistence type="predicted"/>
<sequence>MHSWSALTAAVALLANGAAAQNMLRFACSQLVVDRVDPLVNPGVRYTPHLHQIVGGNSFNLTMEPVEYDLAKRSTCTSCSFPQDLSNYWTAVMFFKHKNGSYHRIPQVGNGGPQGQLINKGGLDIYYIPSGKTTAFRPGFRMLAGNAANTEDGQVSKANICHRCWTSTNEGNFVGGAPCTGSDTVGIPQEPRCKMIRQTIIFPHCWDGKNLDTPDHKSHVAYGQGSGATGGGACPSSHPVKLPQLMYELMWNVTNFSDKNMWPTSGPAFVYSMNLGGSAAHGDYVFGWEGDTLQRAMDKGCNLNRACPAAGLTYQAPEVYNACNIKQQAPEPVDGCKFLVLSQDAPRGTRANDIIKQGSRPCPWAMLPSRLNSTQQQHFLGIQKDKAEERGLFENSAGLSSLRREWSVWVVVFIKQRESASVYTDIPQLIPPIITHYH</sequence>
<dbReference type="AlphaFoldDB" id="A0AA40BKY6"/>
<dbReference type="Proteomes" id="UP001172159">
    <property type="component" value="Unassembled WGS sequence"/>
</dbReference>
<accession>A0AA40BKY6</accession>
<evidence type="ECO:0000313" key="4">
    <source>
        <dbReference type="Proteomes" id="UP001172159"/>
    </source>
</evidence>
<comment type="caution">
    <text evidence="3">The sequence shown here is derived from an EMBL/GenBank/DDBJ whole genome shotgun (WGS) entry which is preliminary data.</text>
</comment>
<feature type="domain" description="DUF1996" evidence="2">
    <location>
        <begin position="37"/>
        <end position="288"/>
    </location>
</feature>
<evidence type="ECO:0000259" key="2">
    <source>
        <dbReference type="Pfam" id="PF09362"/>
    </source>
</evidence>
<dbReference type="PANTHER" id="PTHR43662:SF4">
    <property type="entry name" value="DUF1996 DOMAIN-CONTAINING PROTEIN"/>
    <property type="match status" value="1"/>
</dbReference>
<reference evidence="3" key="1">
    <citation type="submission" date="2023-06" db="EMBL/GenBank/DDBJ databases">
        <title>Genome-scale phylogeny and comparative genomics of the fungal order Sordariales.</title>
        <authorList>
            <consortium name="Lawrence Berkeley National Laboratory"/>
            <person name="Hensen N."/>
            <person name="Bonometti L."/>
            <person name="Westerberg I."/>
            <person name="Brannstrom I.O."/>
            <person name="Guillou S."/>
            <person name="Cros-Aarteil S."/>
            <person name="Calhoun S."/>
            <person name="Haridas S."/>
            <person name="Kuo A."/>
            <person name="Mondo S."/>
            <person name="Pangilinan J."/>
            <person name="Riley R."/>
            <person name="Labutti K."/>
            <person name="Andreopoulos B."/>
            <person name="Lipzen A."/>
            <person name="Chen C."/>
            <person name="Yanf M."/>
            <person name="Daum C."/>
            <person name="Ng V."/>
            <person name="Clum A."/>
            <person name="Steindorff A."/>
            <person name="Ohm R."/>
            <person name="Martin F."/>
            <person name="Silar P."/>
            <person name="Natvig D."/>
            <person name="Lalanne C."/>
            <person name="Gautier V."/>
            <person name="Ament-Velasquez S.L."/>
            <person name="Kruys A."/>
            <person name="Hutchinson M.I."/>
            <person name="Powell A.J."/>
            <person name="Barry K."/>
            <person name="Miller A.N."/>
            <person name="Grigoriev I.V."/>
            <person name="Debuchy R."/>
            <person name="Gladieux P."/>
            <person name="Thoren M.H."/>
            <person name="Johannesson H."/>
        </authorList>
    </citation>
    <scope>NUCLEOTIDE SEQUENCE</scope>
    <source>
        <strain evidence="3">CBS 540.89</strain>
    </source>
</reference>
<dbReference type="Pfam" id="PF09362">
    <property type="entry name" value="DUF1996"/>
    <property type="match status" value="1"/>
</dbReference>
<feature type="signal peptide" evidence="1">
    <location>
        <begin position="1"/>
        <end position="20"/>
    </location>
</feature>
<dbReference type="PANTHER" id="PTHR43662">
    <property type="match status" value="1"/>
</dbReference>
<protein>
    <recommendedName>
        <fullName evidence="2">DUF1996 domain-containing protein</fullName>
    </recommendedName>
</protein>
<keyword evidence="4" id="KW-1185">Reference proteome</keyword>
<feature type="chain" id="PRO_5041435991" description="DUF1996 domain-containing protein" evidence="1">
    <location>
        <begin position="21"/>
        <end position="438"/>
    </location>
</feature>
<gene>
    <name evidence="3" type="ORF">B0T21DRAFT_289096</name>
</gene>
<evidence type="ECO:0000313" key="3">
    <source>
        <dbReference type="EMBL" id="KAK0736082.1"/>
    </source>
</evidence>
<dbReference type="InterPro" id="IPR018535">
    <property type="entry name" value="DUF1996"/>
</dbReference>
<keyword evidence="1" id="KW-0732">Signal</keyword>
<name>A0AA40BKY6_9PEZI</name>